<dbReference type="GO" id="GO:0006935">
    <property type="term" value="P:chemotaxis"/>
    <property type="evidence" value="ECO:0007669"/>
    <property type="project" value="InterPro"/>
</dbReference>
<dbReference type="AlphaFoldDB" id="A0A8F9U007"/>
<feature type="coiled-coil region" evidence="7">
    <location>
        <begin position="279"/>
        <end position="313"/>
    </location>
</feature>
<organism evidence="11 12">
    <name type="scientific">Horticoccus luteus</name>
    <dbReference type="NCBI Taxonomy" id="2862869"/>
    <lineage>
        <taxon>Bacteria</taxon>
        <taxon>Pseudomonadati</taxon>
        <taxon>Verrucomicrobiota</taxon>
        <taxon>Opitutia</taxon>
        <taxon>Opitutales</taxon>
        <taxon>Opitutaceae</taxon>
        <taxon>Horticoccus</taxon>
    </lineage>
</organism>
<dbReference type="InterPro" id="IPR002545">
    <property type="entry name" value="CheW-lke_dom"/>
</dbReference>
<dbReference type="Gene3D" id="2.30.30.40">
    <property type="entry name" value="SH3 Domains"/>
    <property type="match status" value="1"/>
</dbReference>
<dbReference type="FunFam" id="3.30.565.10:FF:000016">
    <property type="entry name" value="Chemotaxis protein CheA, putative"/>
    <property type="match status" value="1"/>
</dbReference>
<keyword evidence="7" id="KW-0175">Coiled coil</keyword>
<dbReference type="Proteomes" id="UP000825051">
    <property type="component" value="Chromosome"/>
</dbReference>
<feature type="domain" description="CheW-like" evidence="9">
    <location>
        <begin position="518"/>
        <end position="650"/>
    </location>
</feature>
<dbReference type="Pfam" id="PF02518">
    <property type="entry name" value="HATPase_c"/>
    <property type="match status" value="1"/>
</dbReference>
<dbReference type="Gene3D" id="3.30.565.10">
    <property type="entry name" value="Histidine kinase-like ATPase, C-terminal domain"/>
    <property type="match status" value="1"/>
</dbReference>
<sequence>MSSDFSPELQAELLNDFYAEADEHLANLRAQLLILEGTVGETTPPPAVLESLFRSAHSFKGISAMVGLHHAEQLAHAAEGFLRQLTHGERSVDSAGVERLVGVTQRLEQMVAAHRLHQPPPAAADLLGQLAAVAASPAPARKSSSAAPAAPASVAPPPIEAAALAARGLQPWHVTFVPSRELDGRGININSVRARLAAAGEIASATPRVRPEGGIAFDFLVGLRQPPADLATWSNDGLTLHVVDLPAAPAHPPVPAEGADASSLFVAPSHVVRVELSRLDELMQLAGELVIQRSRLEERLNQFSGDLSGLKEVNQTMTRSLRRLRRALTRVRLVPVAEIFSRMPFVVRDLARESGVQVRLALEGQQTEIDKYLVERLKEPLLHLVRNAFSHGVELPAERIAAGKPAQATITLRATTAGEFVVLEIRDDGRGIDSARVADRARALGLAVPAALDDAALLSLLCTPGFSTREEADRASGRGVGMAVVHQTVRELGGTLAFTSTPGAGTCFALRLPLTLSIAETFVVSVGEQLCAVPQGFVEEVIEVTETEVRAIQQAEVVPYRDGVLPIVRLRALFRVAKSPQPRLAVLVLNSERGSTGLLVDRVHAQREVVVRPMHDPLVQVPGIAGATELGDGRPVLILDVAALTQGAVRPRPAVAAATAS</sequence>
<evidence type="ECO:0000256" key="4">
    <source>
        <dbReference type="ARBA" id="ARBA00022679"/>
    </source>
</evidence>
<evidence type="ECO:0000259" key="9">
    <source>
        <dbReference type="PROSITE" id="PS50851"/>
    </source>
</evidence>
<keyword evidence="3 6" id="KW-0597">Phosphoprotein</keyword>
<gene>
    <name evidence="11" type="ORF">K0B96_08585</name>
</gene>
<reference evidence="11" key="1">
    <citation type="submission" date="2021-08" db="EMBL/GenBank/DDBJ databases">
        <title>Genome of a novel bacterium of the phylum Verrucomicrobia, Oleiharenicola sp. KSB-15.</title>
        <authorList>
            <person name="Chung J.-H."/>
            <person name="Ahn J.-H."/>
            <person name="Yoon Y."/>
            <person name="Kim D.-Y."/>
            <person name="An S.-H."/>
            <person name="Park I."/>
            <person name="Yeon J."/>
        </authorList>
    </citation>
    <scope>NUCLEOTIDE SEQUENCE</scope>
    <source>
        <strain evidence="11">KSB-15</strain>
    </source>
</reference>
<dbReference type="InterPro" id="IPR008207">
    <property type="entry name" value="Sig_transdc_His_kin_Hpt_dom"/>
</dbReference>
<dbReference type="Pfam" id="PF02895">
    <property type="entry name" value="H-kinase_dim"/>
    <property type="match status" value="1"/>
</dbReference>
<dbReference type="SMART" id="SM00387">
    <property type="entry name" value="HATPase_c"/>
    <property type="match status" value="1"/>
</dbReference>
<dbReference type="RefSeq" id="WP_220166115.1">
    <property type="nucleotide sequence ID" value="NZ_CP080507.1"/>
</dbReference>
<dbReference type="SUPFAM" id="SSF47384">
    <property type="entry name" value="Homodimeric domain of signal transducing histidine kinase"/>
    <property type="match status" value="1"/>
</dbReference>
<evidence type="ECO:0000256" key="6">
    <source>
        <dbReference type="PROSITE-ProRule" id="PRU00110"/>
    </source>
</evidence>
<name>A0A8F9U007_9BACT</name>
<protein>
    <recommendedName>
        <fullName evidence="2">histidine kinase</fullName>
        <ecNumber evidence="2">2.7.13.3</ecNumber>
    </recommendedName>
</protein>
<dbReference type="InterPro" id="IPR036890">
    <property type="entry name" value="HATPase_C_sf"/>
</dbReference>
<dbReference type="Pfam" id="PF01627">
    <property type="entry name" value="Hpt"/>
    <property type="match status" value="1"/>
</dbReference>
<evidence type="ECO:0000313" key="11">
    <source>
        <dbReference type="EMBL" id="QYM80642.1"/>
    </source>
</evidence>
<dbReference type="InterPro" id="IPR036061">
    <property type="entry name" value="CheW-like_dom_sf"/>
</dbReference>
<keyword evidence="12" id="KW-1185">Reference proteome</keyword>
<dbReference type="Pfam" id="PF01584">
    <property type="entry name" value="CheW"/>
    <property type="match status" value="1"/>
</dbReference>
<dbReference type="InterPro" id="IPR005467">
    <property type="entry name" value="His_kinase_dom"/>
</dbReference>
<evidence type="ECO:0000313" key="12">
    <source>
        <dbReference type="Proteomes" id="UP000825051"/>
    </source>
</evidence>
<dbReference type="Gene3D" id="1.20.120.160">
    <property type="entry name" value="HPT domain"/>
    <property type="match status" value="1"/>
</dbReference>
<dbReference type="PROSITE" id="PS50894">
    <property type="entry name" value="HPT"/>
    <property type="match status" value="1"/>
</dbReference>
<dbReference type="InterPro" id="IPR004358">
    <property type="entry name" value="Sig_transdc_His_kin-like_C"/>
</dbReference>
<dbReference type="InterPro" id="IPR036641">
    <property type="entry name" value="HPT_dom_sf"/>
</dbReference>
<evidence type="ECO:0000256" key="7">
    <source>
        <dbReference type="SAM" id="Coils"/>
    </source>
</evidence>
<dbReference type="EC" id="2.7.13.3" evidence="2"/>
<dbReference type="PRINTS" id="PR00344">
    <property type="entry name" value="BCTRLSENSOR"/>
</dbReference>
<dbReference type="InterPro" id="IPR051315">
    <property type="entry name" value="Bact_Chemotaxis_CheA"/>
</dbReference>
<feature type="modified residue" description="Phosphohistidine" evidence="6">
    <location>
        <position position="57"/>
    </location>
</feature>
<dbReference type="InterPro" id="IPR003594">
    <property type="entry name" value="HATPase_dom"/>
</dbReference>
<dbReference type="CDD" id="cd00088">
    <property type="entry name" value="HPT"/>
    <property type="match status" value="1"/>
</dbReference>
<comment type="catalytic activity">
    <reaction evidence="1">
        <text>ATP + protein L-histidine = ADP + protein N-phospho-L-histidine.</text>
        <dbReference type="EC" id="2.7.13.3"/>
    </reaction>
</comment>
<evidence type="ECO:0000256" key="1">
    <source>
        <dbReference type="ARBA" id="ARBA00000085"/>
    </source>
</evidence>
<dbReference type="SUPFAM" id="SSF50341">
    <property type="entry name" value="CheW-like"/>
    <property type="match status" value="1"/>
</dbReference>
<dbReference type="SMART" id="SM00073">
    <property type="entry name" value="HPT"/>
    <property type="match status" value="1"/>
</dbReference>
<dbReference type="SMART" id="SM01231">
    <property type="entry name" value="H-kinase_dim"/>
    <property type="match status" value="1"/>
</dbReference>
<keyword evidence="5" id="KW-0418">Kinase</keyword>
<dbReference type="PROSITE" id="PS50851">
    <property type="entry name" value="CHEW"/>
    <property type="match status" value="1"/>
</dbReference>
<accession>A0A8F9U007</accession>
<dbReference type="InterPro" id="IPR004105">
    <property type="entry name" value="CheA-like_dim"/>
</dbReference>
<dbReference type="SUPFAM" id="SSF55874">
    <property type="entry name" value="ATPase domain of HSP90 chaperone/DNA topoisomerase II/histidine kinase"/>
    <property type="match status" value="1"/>
</dbReference>
<keyword evidence="4" id="KW-0808">Transferase</keyword>
<evidence type="ECO:0000256" key="3">
    <source>
        <dbReference type="ARBA" id="ARBA00022553"/>
    </source>
</evidence>
<dbReference type="SMART" id="SM00260">
    <property type="entry name" value="CheW"/>
    <property type="match status" value="1"/>
</dbReference>
<dbReference type="InterPro" id="IPR036097">
    <property type="entry name" value="HisK_dim/P_sf"/>
</dbReference>
<dbReference type="GO" id="GO:0000155">
    <property type="term" value="F:phosphorelay sensor kinase activity"/>
    <property type="evidence" value="ECO:0007669"/>
    <property type="project" value="InterPro"/>
</dbReference>
<dbReference type="SUPFAM" id="SSF47226">
    <property type="entry name" value="Histidine-containing phosphotransfer domain, HPT domain"/>
    <property type="match status" value="1"/>
</dbReference>
<dbReference type="Gene3D" id="1.10.287.560">
    <property type="entry name" value="Histidine kinase CheA-like, homodimeric domain"/>
    <property type="match status" value="1"/>
</dbReference>
<evidence type="ECO:0000259" key="10">
    <source>
        <dbReference type="PROSITE" id="PS50894"/>
    </source>
</evidence>
<feature type="domain" description="Histidine kinase" evidence="8">
    <location>
        <begin position="267"/>
        <end position="516"/>
    </location>
</feature>
<dbReference type="InterPro" id="IPR037006">
    <property type="entry name" value="CheA-like_homodim_sf"/>
</dbReference>
<dbReference type="GO" id="GO:0005737">
    <property type="term" value="C:cytoplasm"/>
    <property type="evidence" value="ECO:0007669"/>
    <property type="project" value="InterPro"/>
</dbReference>
<dbReference type="PROSITE" id="PS50109">
    <property type="entry name" value="HIS_KIN"/>
    <property type="match status" value="1"/>
</dbReference>
<dbReference type="EMBL" id="CP080507">
    <property type="protein sequence ID" value="QYM80642.1"/>
    <property type="molecule type" value="Genomic_DNA"/>
</dbReference>
<proteinExistence type="predicted"/>
<dbReference type="PANTHER" id="PTHR43395">
    <property type="entry name" value="SENSOR HISTIDINE KINASE CHEA"/>
    <property type="match status" value="1"/>
</dbReference>
<dbReference type="PANTHER" id="PTHR43395:SF8">
    <property type="entry name" value="HISTIDINE KINASE"/>
    <property type="match status" value="1"/>
</dbReference>
<evidence type="ECO:0000256" key="2">
    <source>
        <dbReference type="ARBA" id="ARBA00012438"/>
    </source>
</evidence>
<evidence type="ECO:0000256" key="5">
    <source>
        <dbReference type="ARBA" id="ARBA00022777"/>
    </source>
</evidence>
<feature type="domain" description="HPt" evidence="10">
    <location>
        <begin position="6"/>
        <end position="114"/>
    </location>
</feature>
<dbReference type="KEGG" id="ole:K0B96_08585"/>
<evidence type="ECO:0000259" key="8">
    <source>
        <dbReference type="PROSITE" id="PS50109"/>
    </source>
</evidence>